<feature type="region of interest" description="Disordered" evidence="1">
    <location>
        <begin position="75"/>
        <end position="130"/>
    </location>
</feature>
<evidence type="ECO:0000256" key="1">
    <source>
        <dbReference type="SAM" id="MobiDB-lite"/>
    </source>
</evidence>
<gene>
    <name evidence="2" type="ORF">FDP41_010315</name>
</gene>
<protein>
    <submittedName>
        <fullName evidence="2">Uncharacterized protein</fullName>
    </submittedName>
</protein>
<reference evidence="2 3" key="1">
    <citation type="journal article" date="2019" name="Sci. Rep.">
        <title>Nanopore sequencing improves the draft genome of the human pathogenic amoeba Naegleria fowleri.</title>
        <authorList>
            <person name="Liechti N."/>
            <person name="Schurch N."/>
            <person name="Bruggmann R."/>
            <person name="Wittwer M."/>
        </authorList>
    </citation>
    <scope>NUCLEOTIDE SEQUENCE [LARGE SCALE GENOMIC DNA]</scope>
    <source>
        <strain evidence="2 3">ATCC 30894</strain>
    </source>
</reference>
<dbReference type="AlphaFoldDB" id="A0A6A5CCB5"/>
<dbReference type="VEuPathDB" id="AmoebaDB:NfTy_011260"/>
<feature type="compositionally biased region" description="Low complexity" evidence="1">
    <location>
        <begin position="79"/>
        <end position="107"/>
    </location>
</feature>
<feature type="compositionally biased region" description="Basic residues" evidence="1">
    <location>
        <begin position="380"/>
        <end position="390"/>
    </location>
</feature>
<name>A0A6A5CCB5_NAEFO</name>
<keyword evidence="3" id="KW-1185">Reference proteome</keyword>
<dbReference type="OrthoDB" id="10503499at2759"/>
<feature type="region of interest" description="Disordered" evidence="1">
    <location>
        <begin position="351"/>
        <end position="394"/>
    </location>
</feature>
<feature type="region of interest" description="Disordered" evidence="1">
    <location>
        <begin position="155"/>
        <end position="192"/>
    </location>
</feature>
<evidence type="ECO:0000313" key="2">
    <source>
        <dbReference type="EMBL" id="KAF0983250.1"/>
    </source>
</evidence>
<feature type="compositionally biased region" description="Polar residues" evidence="1">
    <location>
        <begin position="367"/>
        <end position="378"/>
    </location>
</feature>
<proteinExistence type="predicted"/>
<dbReference type="Proteomes" id="UP000444721">
    <property type="component" value="Unassembled WGS sequence"/>
</dbReference>
<dbReference type="VEuPathDB" id="AmoebaDB:FDP41_010315"/>
<dbReference type="EMBL" id="VFQX01000006">
    <property type="protein sequence ID" value="KAF0983250.1"/>
    <property type="molecule type" value="Genomic_DNA"/>
</dbReference>
<comment type="caution">
    <text evidence="2">The sequence shown here is derived from an EMBL/GenBank/DDBJ whole genome shotgun (WGS) entry which is preliminary data.</text>
</comment>
<dbReference type="GeneID" id="68117530"/>
<organism evidence="2 3">
    <name type="scientific">Naegleria fowleri</name>
    <name type="common">Brain eating amoeba</name>
    <dbReference type="NCBI Taxonomy" id="5763"/>
    <lineage>
        <taxon>Eukaryota</taxon>
        <taxon>Discoba</taxon>
        <taxon>Heterolobosea</taxon>
        <taxon>Tetramitia</taxon>
        <taxon>Eutetramitia</taxon>
        <taxon>Vahlkampfiidae</taxon>
        <taxon>Naegleria</taxon>
    </lineage>
</organism>
<sequence>MFLAKAVCRRRNSSPSLLSFVPTTSLRRVFKILSQEQHINHTTNNFHEWALLNNTTTTRNFHSFSLQLYAKKKAEKTNKTTAQPSSSNLHQESNSSPEQTKTTTTITAEQNAKVAPSPVKEPKKQLTSTELRLLKQQETVALRKERLSDVVNKLFKPNHSPQQNKSCEEKQTQPSDSTTQTKKKRKTKKSEEKVVPPFVLQPYTNPEIDSIFSAILSISPKATINLLSKQEPEDEFITVLKSKRAKDQGNDLPQQQSSISQFSEKQVNFTQYTKVETSVLDTPLEMTDEELAAEAFPTSKMPNINDNDDSDILEYLKELKNRNSQHKTIKQQYEMGEMTASDEAWKQVLEKPESSHLEEDLSEPVVATTTPNSNTGPTQLKHHSPHKRGSARYDQDDVVLQFLKDLIK</sequence>
<dbReference type="RefSeq" id="XP_044567963.1">
    <property type="nucleotide sequence ID" value="XM_044700600.1"/>
</dbReference>
<dbReference type="VEuPathDB" id="AmoebaDB:NF0109340"/>
<evidence type="ECO:0000313" key="3">
    <source>
        <dbReference type="Proteomes" id="UP000444721"/>
    </source>
</evidence>
<accession>A0A6A5CCB5</accession>
<dbReference type="OMA" id="FHEWALL"/>